<reference evidence="2" key="1">
    <citation type="journal article" date="2015" name="PLoS Genet.">
        <title>The dynamic genome and transcriptome of the human fungal pathogen Blastomyces and close relative Emmonsia.</title>
        <authorList>
            <person name="Munoz J.F."/>
            <person name="Gauthier G.M."/>
            <person name="Desjardins C.A."/>
            <person name="Gallo J.E."/>
            <person name="Holder J."/>
            <person name="Sullivan T.D."/>
            <person name="Marty A.J."/>
            <person name="Carmen J.C."/>
            <person name="Chen Z."/>
            <person name="Ding L."/>
            <person name="Gujja S."/>
            <person name="Magrini V."/>
            <person name="Misas E."/>
            <person name="Mitreva M."/>
            <person name="Priest M."/>
            <person name="Saif S."/>
            <person name="Whiston E.A."/>
            <person name="Young S."/>
            <person name="Zeng Q."/>
            <person name="Goldman W.E."/>
            <person name="Mardis E.R."/>
            <person name="Taylor J.W."/>
            <person name="McEwen J.G."/>
            <person name="Clay O.K."/>
            <person name="Klein B.S."/>
            <person name="Cuomo C.A."/>
        </authorList>
    </citation>
    <scope>NUCLEOTIDE SEQUENCE [LARGE SCALE GENOMIC DNA]</scope>
    <source>
        <strain evidence="2">SLH14081</strain>
    </source>
</reference>
<protein>
    <submittedName>
        <fullName evidence="1">Uncharacterized protein</fullName>
    </submittedName>
</protein>
<name>A0A179V293_BLAGS</name>
<evidence type="ECO:0000313" key="1">
    <source>
        <dbReference type="EMBL" id="OAT14163.1"/>
    </source>
</evidence>
<proteinExistence type="predicted"/>
<gene>
    <name evidence="1" type="ORF">BDBG_17977</name>
</gene>
<dbReference type="GeneID" id="42529487"/>
<sequence length="105" mass="12100">MVPAAGHNTSTIALFLLQEQEAIFNHDRTWSLTPETENTTYEKNVAKLSQGRRILFLSDLDTEILREQTNSKFQSEMLSTAIFHFHFFFSHRGGMTTWPGDQGFM</sequence>
<keyword evidence="2" id="KW-1185">Reference proteome</keyword>
<dbReference type="RefSeq" id="XP_031581297.1">
    <property type="nucleotide sequence ID" value="XM_031725584.1"/>
</dbReference>
<dbReference type="VEuPathDB" id="FungiDB:BDBG_17977"/>
<dbReference type="EMBL" id="GG657484">
    <property type="protein sequence ID" value="OAT14163.1"/>
    <property type="molecule type" value="Genomic_DNA"/>
</dbReference>
<accession>A0A179V293</accession>
<dbReference type="AlphaFoldDB" id="A0A179V293"/>
<dbReference type="Proteomes" id="UP000002038">
    <property type="component" value="Unassembled WGS sequence"/>
</dbReference>
<evidence type="ECO:0000313" key="2">
    <source>
        <dbReference type="Proteomes" id="UP000002038"/>
    </source>
</evidence>
<dbReference type="KEGG" id="bgh:BDBG_17977"/>
<organism evidence="1 2">
    <name type="scientific">Blastomyces gilchristii (strain SLH14081)</name>
    <name type="common">Blastomyces dermatitidis</name>
    <dbReference type="NCBI Taxonomy" id="559298"/>
    <lineage>
        <taxon>Eukaryota</taxon>
        <taxon>Fungi</taxon>
        <taxon>Dikarya</taxon>
        <taxon>Ascomycota</taxon>
        <taxon>Pezizomycotina</taxon>
        <taxon>Eurotiomycetes</taxon>
        <taxon>Eurotiomycetidae</taxon>
        <taxon>Onygenales</taxon>
        <taxon>Ajellomycetaceae</taxon>
        <taxon>Blastomyces</taxon>
    </lineage>
</organism>